<dbReference type="GO" id="GO:0005544">
    <property type="term" value="F:calcium-dependent phospholipid binding"/>
    <property type="evidence" value="ECO:0007669"/>
    <property type="project" value="UniProtKB-KW"/>
</dbReference>
<keyword evidence="2 6" id="KW-0677">Repeat</keyword>
<dbReference type="AlphaFoldDB" id="A0A8C4QKA3"/>
<dbReference type="FunFam" id="1.10.220.10:FF:000004">
    <property type="entry name" value="Annexin"/>
    <property type="match status" value="1"/>
</dbReference>
<dbReference type="Gene3D" id="1.10.220.10">
    <property type="entry name" value="Annexin"/>
    <property type="match status" value="4"/>
</dbReference>
<evidence type="ECO:0000256" key="6">
    <source>
        <dbReference type="RuleBase" id="RU003540"/>
    </source>
</evidence>
<evidence type="ECO:0000256" key="3">
    <source>
        <dbReference type="ARBA" id="ARBA00022837"/>
    </source>
</evidence>
<dbReference type="Pfam" id="PF00191">
    <property type="entry name" value="Annexin"/>
    <property type="match status" value="4"/>
</dbReference>
<dbReference type="GO" id="GO:0005886">
    <property type="term" value="C:plasma membrane"/>
    <property type="evidence" value="ECO:0007669"/>
    <property type="project" value="TreeGrafter"/>
</dbReference>
<dbReference type="PANTHER" id="PTHR10502">
    <property type="entry name" value="ANNEXIN"/>
    <property type="match status" value="1"/>
</dbReference>
<evidence type="ECO:0000256" key="2">
    <source>
        <dbReference type="ARBA" id="ARBA00022737"/>
    </source>
</evidence>
<dbReference type="FunFam" id="1.10.220.10:FF:000002">
    <property type="entry name" value="Annexin"/>
    <property type="match status" value="1"/>
</dbReference>
<dbReference type="InterPro" id="IPR018252">
    <property type="entry name" value="Annexin_repeat_CS"/>
</dbReference>
<keyword evidence="5 6" id="KW-0111">Calcium/phospholipid-binding</keyword>
<feature type="compositionally biased region" description="Polar residues" evidence="7">
    <location>
        <begin position="277"/>
        <end position="290"/>
    </location>
</feature>
<dbReference type="FunFam" id="1.10.220.10:FF:000003">
    <property type="entry name" value="Annexin"/>
    <property type="match status" value="1"/>
</dbReference>
<dbReference type="SUPFAM" id="SSF47874">
    <property type="entry name" value="Annexin"/>
    <property type="match status" value="1"/>
</dbReference>
<protein>
    <recommendedName>
        <fullName evidence="6">Annexin</fullName>
    </recommendedName>
</protein>
<keyword evidence="3 6" id="KW-0106">Calcium</keyword>
<dbReference type="PANTHER" id="PTHR10502:SF102">
    <property type="entry name" value="ANNEXIN B11"/>
    <property type="match status" value="1"/>
</dbReference>
<dbReference type="FunFam" id="1.10.220.10:FF:000001">
    <property type="entry name" value="Annexin"/>
    <property type="match status" value="1"/>
</dbReference>
<dbReference type="GO" id="GO:0012506">
    <property type="term" value="C:vesicle membrane"/>
    <property type="evidence" value="ECO:0007669"/>
    <property type="project" value="TreeGrafter"/>
</dbReference>
<keyword evidence="4 6" id="KW-0041">Annexin</keyword>
<reference evidence="8" key="1">
    <citation type="submission" date="2025-08" db="UniProtKB">
        <authorList>
            <consortium name="Ensembl"/>
        </authorList>
    </citation>
    <scope>IDENTIFICATION</scope>
</reference>
<dbReference type="InterPro" id="IPR037104">
    <property type="entry name" value="Annexin_sf"/>
</dbReference>
<dbReference type="InterPro" id="IPR001464">
    <property type="entry name" value="Annexin"/>
</dbReference>
<comment type="domain">
    <text evidence="6">A pair of annexin repeats may form one binding site for calcium and phospholipid.</text>
</comment>
<dbReference type="SMART" id="SM00335">
    <property type="entry name" value="ANX"/>
    <property type="match status" value="4"/>
</dbReference>
<dbReference type="GO" id="GO:0005634">
    <property type="term" value="C:nucleus"/>
    <property type="evidence" value="ECO:0007669"/>
    <property type="project" value="TreeGrafter"/>
</dbReference>
<evidence type="ECO:0000256" key="1">
    <source>
        <dbReference type="ARBA" id="ARBA00007831"/>
    </source>
</evidence>
<dbReference type="Proteomes" id="UP000694388">
    <property type="component" value="Unplaced"/>
</dbReference>
<dbReference type="GO" id="GO:0001786">
    <property type="term" value="F:phosphatidylserine binding"/>
    <property type="evidence" value="ECO:0007669"/>
    <property type="project" value="TreeGrafter"/>
</dbReference>
<dbReference type="Ensembl" id="ENSEBUT00000017308.1">
    <property type="protein sequence ID" value="ENSEBUP00000016732.1"/>
    <property type="gene ID" value="ENSEBUG00000010484.1"/>
</dbReference>
<dbReference type="PROSITE" id="PS51897">
    <property type="entry name" value="ANNEXIN_2"/>
    <property type="match status" value="4"/>
</dbReference>
<name>A0A8C4QKA3_EPTBU</name>
<evidence type="ECO:0000313" key="9">
    <source>
        <dbReference type="Proteomes" id="UP000694388"/>
    </source>
</evidence>
<comment type="similarity">
    <text evidence="1 6">Belongs to the annexin family.</text>
</comment>
<keyword evidence="9" id="KW-1185">Reference proteome</keyword>
<proteinExistence type="inferred from homology"/>
<dbReference type="GeneTree" id="ENSGT00940000156914"/>
<dbReference type="InterPro" id="IPR018502">
    <property type="entry name" value="Annexin_repeat"/>
</dbReference>
<dbReference type="GO" id="GO:0005737">
    <property type="term" value="C:cytoplasm"/>
    <property type="evidence" value="ECO:0007669"/>
    <property type="project" value="TreeGrafter"/>
</dbReference>
<dbReference type="PROSITE" id="PS00223">
    <property type="entry name" value="ANNEXIN_1"/>
    <property type="match status" value="1"/>
</dbReference>
<sequence length="687" mass="74176">MKTMLFQIDRDPCVHRIKISLPSPDPHHRRTVHFNTNLSPIHMYSIDTSVLKKIVEGLHFFFPSRLICNLNMSYPPPPGPGAPGWGGVPPAGFNSQVPGPPGMGLFGPQGGLGHDALRQMWNTIGGTTYPPGGQYPGSFPPASQPAPGFAAAHPALGFAAIHPALGFAAGQPAPGFAAGQPAPGFAAGQPAPGFAAGQPTPGFAGQPTPGFAGQPAPGFAGHPAPGFAGHPAPGFAVGQPGYPSQMAPENIPAVPYAVPGQPQQPPSQSYADPLPKATSNPSPKAASTIQYHGRPTVRPDPAFDPQRDAAVLRKAMRGFGTDEKAIIDVVARRSNQQRQQVLLAFKTAYGKDLLKELESELSGNFLKVVLGLMETPTRFAVHQLDEAMKGAGTNEKCLIEILASSSSEEINDIKKMYKAEFKRSLEDDIISETSGNFKNLLVGLVQGGRDADAVVDVAIAEKDAKDLYNAGEARWGTDESKFNALLLARNKQHLLRVFEEYKHVCKYDIEESIKREMSGDLKNGMLAVVKCIRKPTAFFAESLYTSMKGLGTDDQTLIRVMVSRCDVDLADIKEEFRSRYGKSLYSFIKVPTCFSTSPLLYPCFLKIKRGGGILIGSVRLSVYPFCPSVTLSFPKQLNTNSPNLVVMVTTWQEDARAVSLLTPPQRSNTEKCNYGHIFKHFKMKLCI</sequence>
<feature type="compositionally biased region" description="Low complexity" evidence="7">
    <location>
        <begin position="179"/>
        <end position="236"/>
    </location>
</feature>
<organism evidence="8 9">
    <name type="scientific">Eptatretus burgeri</name>
    <name type="common">Inshore hagfish</name>
    <dbReference type="NCBI Taxonomy" id="7764"/>
    <lineage>
        <taxon>Eukaryota</taxon>
        <taxon>Metazoa</taxon>
        <taxon>Chordata</taxon>
        <taxon>Craniata</taxon>
        <taxon>Vertebrata</taxon>
        <taxon>Cyclostomata</taxon>
        <taxon>Myxini</taxon>
        <taxon>Myxiniformes</taxon>
        <taxon>Myxinidae</taxon>
        <taxon>Eptatretinae</taxon>
        <taxon>Eptatretus</taxon>
    </lineage>
</organism>
<evidence type="ECO:0000256" key="7">
    <source>
        <dbReference type="SAM" id="MobiDB-lite"/>
    </source>
</evidence>
<reference evidence="8" key="2">
    <citation type="submission" date="2025-09" db="UniProtKB">
        <authorList>
            <consortium name="Ensembl"/>
        </authorList>
    </citation>
    <scope>IDENTIFICATION</scope>
</reference>
<feature type="region of interest" description="Disordered" evidence="7">
    <location>
        <begin position="179"/>
        <end position="304"/>
    </location>
</feature>
<evidence type="ECO:0000256" key="4">
    <source>
        <dbReference type="ARBA" id="ARBA00023216"/>
    </source>
</evidence>
<dbReference type="PRINTS" id="PR00196">
    <property type="entry name" value="ANNEXIN"/>
</dbReference>
<accession>A0A8C4QKA3</accession>
<dbReference type="GO" id="GO:0005509">
    <property type="term" value="F:calcium ion binding"/>
    <property type="evidence" value="ECO:0007669"/>
    <property type="project" value="InterPro"/>
</dbReference>
<evidence type="ECO:0000313" key="8">
    <source>
        <dbReference type="Ensembl" id="ENSEBUP00000016732.1"/>
    </source>
</evidence>
<evidence type="ECO:0000256" key="5">
    <source>
        <dbReference type="ARBA" id="ARBA00023302"/>
    </source>
</evidence>